<comment type="caution">
    <text evidence="1">The sequence shown here is derived from an EMBL/GenBank/DDBJ whole genome shotgun (WGS) entry which is preliminary data.</text>
</comment>
<accession>A0A1B7YX10</accession>
<dbReference type="EMBL" id="LTAN01000001">
    <property type="protein sequence ID" value="OBR16576.1"/>
    <property type="molecule type" value="Genomic_DNA"/>
</dbReference>
<dbReference type="VEuPathDB" id="FungiDB:CH63R_01756"/>
<dbReference type="GeneID" id="28860838"/>
<reference evidence="2" key="1">
    <citation type="journal article" date="2017" name="BMC Genomics">
        <title>Gapless genome assembly of Colletotrichum higginsianum reveals chromosome structure and association of transposable elements with secondary metabolite gene clusters.</title>
        <authorList>
            <person name="Dallery J.-F."/>
            <person name="Lapalu N."/>
            <person name="Zampounis A."/>
            <person name="Pigne S."/>
            <person name="Luyten I."/>
            <person name="Amselem J."/>
            <person name="Wittenberg A.H.J."/>
            <person name="Zhou S."/>
            <person name="de Queiroz M.V."/>
            <person name="Robin G.P."/>
            <person name="Auger A."/>
            <person name="Hainaut M."/>
            <person name="Henrissat B."/>
            <person name="Kim K.-T."/>
            <person name="Lee Y.-H."/>
            <person name="Lespinet O."/>
            <person name="Schwartz D.C."/>
            <person name="Thon M.R."/>
            <person name="O'Connell R.J."/>
        </authorList>
    </citation>
    <scope>NUCLEOTIDE SEQUENCE [LARGE SCALE GENOMIC DNA]</scope>
    <source>
        <strain evidence="2">IMI 349063</strain>
    </source>
</reference>
<proteinExistence type="predicted"/>
<sequence length="126" mass="14371">MGTDLRGSSCVVQRRSVCTVIPAPPSPGGSYKTSFVRKNPTYVWLDITALRTGWKATRFRSGSEAHRVVDLYVGAEHRDPEAWNPYFEPVIAGLRFESPKNPEVRVDVVVGWRRRVDGEWKLWFHA</sequence>
<dbReference type="RefSeq" id="XP_018165093.1">
    <property type="nucleotide sequence ID" value="XM_018296731.1"/>
</dbReference>
<evidence type="ECO:0000313" key="1">
    <source>
        <dbReference type="EMBL" id="OBR16576.1"/>
    </source>
</evidence>
<dbReference type="AlphaFoldDB" id="A0A1B7YX10"/>
<organism evidence="1 2">
    <name type="scientific">Colletotrichum higginsianum (strain IMI 349063)</name>
    <name type="common">Crucifer anthracnose fungus</name>
    <dbReference type="NCBI Taxonomy" id="759273"/>
    <lineage>
        <taxon>Eukaryota</taxon>
        <taxon>Fungi</taxon>
        <taxon>Dikarya</taxon>
        <taxon>Ascomycota</taxon>
        <taxon>Pezizomycotina</taxon>
        <taxon>Sordariomycetes</taxon>
        <taxon>Hypocreomycetidae</taxon>
        <taxon>Glomerellales</taxon>
        <taxon>Glomerellaceae</taxon>
        <taxon>Colletotrichum</taxon>
        <taxon>Colletotrichum destructivum species complex</taxon>
    </lineage>
</organism>
<gene>
    <name evidence="1" type="ORF">CH63R_01756</name>
</gene>
<protein>
    <submittedName>
        <fullName evidence="1">HET domain-containing protein</fullName>
    </submittedName>
</protein>
<dbReference type="Proteomes" id="UP000092177">
    <property type="component" value="Chromosome 1"/>
</dbReference>
<dbReference type="KEGG" id="chig:CH63R_01756"/>
<keyword evidence="2" id="KW-1185">Reference proteome</keyword>
<name>A0A1B7YX10_COLHI</name>
<evidence type="ECO:0000313" key="2">
    <source>
        <dbReference type="Proteomes" id="UP000092177"/>
    </source>
</evidence>